<organism evidence="2">
    <name type="scientific">Arundo donax</name>
    <name type="common">Giant reed</name>
    <name type="synonym">Donax arundinaceus</name>
    <dbReference type="NCBI Taxonomy" id="35708"/>
    <lineage>
        <taxon>Eukaryota</taxon>
        <taxon>Viridiplantae</taxon>
        <taxon>Streptophyta</taxon>
        <taxon>Embryophyta</taxon>
        <taxon>Tracheophyta</taxon>
        <taxon>Spermatophyta</taxon>
        <taxon>Magnoliopsida</taxon>
        <taxon>Liliopsida</taxon>
        <taxon>Poales</taxon>
        <taxon>Poaceae</taxon>
        <taxon>PACMAD clade</taxon>
        <taxon>Arundinoideae</taxon>
        <taxon>Arundineae</taxon>
        <taxon>Arundo</taxon>
    </lineage>
</organism>
<accession>A0A0A9H7X4</accession>
<evidence type="ECO:0000256" key="1">
    <source>
        <dbReference type="SAM" id="Phobius"/>
    </source>
</evidence>
<feature type="transmembrane region" description="Helical" evidence="1">
    <location>
        <begin position="6"/>
        <end position="24"/>
    </location>
</feature>
<keyword evidence="1" id="KW-0472">Membrane</keyword>
<protein>
    <submittedName>
        <fullName evidence="2">Uncharacterized protein</fullName>
    </submittedName>
</protein>
<name>A0A0A9H7X4_ARUDO</name>
<keyword evidence="1" id="KW-1133">Transmembrane helix</keyword>
<evidence type="ECO:0000313" key="2">
    <source>
        <dbReference type="EMBL" id="JAE32847.1"/>
    </source>
</evidence>
<reference evidence="2" key="1">
    <citation type="submission" date="2014-09" db="EMBL/GenBank/DDBJ databases">
        <authorList>
            <person name="Magalhaes I.L.F."/>
            <person name="Oliveira U."/>
            <person name="Santos F.R."/>
            <person name="Vidigal T.H.D.A."/>
            <person name="Brescovit A.D."/>
            <person name="Santos A.J."/>
        </authorList>
    </citation>
    <scope>NUCLEOTIDE SEQUENCE</scope>
    <source>
        <tissue evidence="2">Shoot tissue taken approximately 20 cm above the soil surface</tissue>
    </source>
</reference>
<dbReference type="EMBL" id="GBRH01165049">
    <property type="protein sequence ID" value="JAE32847.1"/>
    <property type="molecule type" value="Transcribed_RNA"/>
</dbReference>
<keyword evidence="1" id="KW-0812">Transmembrane</keyword>
<proteinExistence type="predicted"/>
<dbReference type="AlphaFoldDB" id="A0A0A9H7X4"/>
<reference evidence="2" key="2">
    <citation type="journal article" date="2015" name="Data Brief">
        <title>Shoot transcriptome of the giant reed, Arundo donax.</title>
        <authorList>
            <person name="Barrero R.A."/>
            <person name="Guerrero F.D."/>
            <person name="Moolhuijzen P."/>
            <person name="Goolsby J.A."/>
            <person name="Tidwell J."/>
            <person name="Bellgard S.E."/>
            <person name="Bellgard M.I."/>
        </authorList>
    </citation>
    <scope>NUCLEOTIDE SEQUENCE</scope>
    <source>
        <tissue evidence="2">Shoot tissue taken approximately 20 cm above the soil surface</tissue>
    </source>
</reference>
<sequence>MQASELKAIPIWILFYIFLIAIASENPK</sequence>